<reference evidence="2" key="1">
    <citation type="submission" date="2020-08" db="EMBL/GenBank/DDBJ databases">
        <title>Multicomponent nature underlies the extraordinary mechanical properties of spider dragline silk.</title>
        <authorList>
            <person name="Kono N."/>
            <person name="Nakamura H."/>
            <person name="Mori M."/>
            <person name="Yoshida Y."/>
            <person name="Ohtoshi R."/>
            <person name="Malay A.D."/>
            <person name="Moran D.A.P."/>
            <person name="Tomita M."/>
            <person name="Numata K."/>
            <person name="Arakawa K."/>
        </authorList>
    </citation>
    <scope>NUCLEOTIDE SEQUENCE</scope>
</reference>
<protein>
    <submittedName>
        <fullName evidence="2">Uncharacterized protein</fullName>
    </submittedName>
</protein>
<name>A0A8X6YU23_9ARAC</name>
<dbReference type="Proteomes" id="UP000886998">
    <property type="component" value="Unassembled WGS sequence"/>
</dbReference>
<evidence type="ECO:0000313" key="2">
    <source>
        <dbReference type="EMBL" id="GFY78413.1"/>
    </source>
</evidence>
<keyword evidence="3" id="KW-1185">Reference proteome</keyword>
<dbReference type="AlphaFoldDB" id="A0A8X6YU23"/>
<comment type="caution">
    <text evidence="2">The sequence shown here is derived from an EMBL/GenBank/DDBJ whole genome shotgun (WGS) entry which is preliminary data.</text>
</comment>
<dbReference type="EMBL" id="BMAV01022983">
    <property type="protein sequence ID" value="GFY78413.1"/>
    <property type="molecule type" value="Genomic_DNA"/>
</dbReference>
<evidence type="ECO:0000256" key="1">
    <source>
        <dbReference type="SAM" id="MobiDB-lite"/>
    </source>
</evidence>
<organism evidence="2 3">
    <name type="scientific">Trichonephila inaurata madagascariensis</name>
    <dbReference type="NCBI Taxonomy" id="2747483"/>
    <lineage>
        <taxon>Eukaryota</taxon>
        <taxon>Metazoa</taxon>
        <taxon>Ecdysozoa</taxon>
        <taxon>Arthropoda</taxon>
        <taxon>Chelicerata</taxon>
        <taxon>Arachnida</taxon>
        <taxon>Araneae</taxon>
        <taxon>Araneomorphae</taxon>
        <taxon>Entelegynae</taxon>
        <taxon>Araneoidea</taxon>
        <taxon>Nephilidae</taxon>
        <taxon>Trichonephila</taxon>
        <taxon>Trichonephila inaurata</taxon>
    </lineage>
</organism>
<sequence length="93" mass="10537">MVKGVASRKVMMRDSESDMDTNLEKSGQTFKSRLSRYRTLKPATTLADCQRLKITMKKLQSADQAINFFANQIECPTPGDPTDVYIQLMVQMS</sequence>
<evidence type="ECO:0000313" key="3">
    <source>
        <dbReference type="Proteomes" id="UP000886998"/>
    </source>
</evidence>
<proteinExistence type="predicted"/>
<feature type="region of interest" description="Disordered" evidence="1">
    <location>
        <begin position="1"/>
        <end position="26"/>
    </location>
</feature>
<accession>A0A8X6YU23</accession>
<gene>
    <name evidence="2" type="ORF">TNIN_496921</name>
</gene>